<dbReference type="SUPFAM" id="SSF53822">
    <property type="entry name" value="Periplasmic binding protein-like I"/>
    <property type="match status" value="1"/>
</dbReference>
<name>A0A3L7A7D4_9MICO</name>
<dbReference type="PROSITE" id="PS00356">
    <property type="entry name" value="HTH_LACI_1"/>
    <property type="match status" value="1"/>
</dbReference>
<dbReference type="Pfam" id="PF13377">
    <property type="entry name" value="Peripla_BP_3"/>
    <property type="match status" value="1"/>
</dbReference>
<gene>
    <name evidence="5" type="ORF">D9V32_07810</name>
</gene>
<dbReference type="GO" id="GO:0003700">
    <property type="term" value="F:DNA-binding transcription factor activity"/>
    <property type="evidence" value="ECO:0007669"/>
    <property type="project" value="TreeGrafter"/>
</dbReference>
<dbReference type="SUPFAM" id="SSF47413">
    <property type="entry name" value="lambda repressor-like DNA-binding domains"/>
    <property type="match status" value="1"/>
</dbReference>
<keyword evidence="1" id="KW-0805">Transcription regulation</keyword>
<evidence type="ECO:0000259" key="4">
    <source>
        <dbReference type="PROSITE" id="PS50932"/>
    </source>
</evidence>
<dbReference type="InterPro" id="IPR028082">
    <property type="entry name" value="Peripla_BP_I"/>
</dbReference>
<dbReference type="Pfam" id="PF00356">
    <property type="entry name" value="LacI"/>
    <property type="match status" value="1"/>
</dbReference>
<feature type="domain" description="HTH lacI-type" evidence="4">
    <location>
        <begin position="6"/>
        <end position="58"/>
    </location>
</feature>
<accession>A0A3L7A7D4</accession>
<evidence type="ECO:0000313" key="5">
    <source>
        <dbReference type="EMBL" id="RLP76054.1"/>
    </source>
</evidence>
<sequence>MTDHRITLAEIAALAEVSPSTVSKVLNQRDDVAASTRRRVQAVLDRENYAVPGRRMPAVQDHPLVDFVTSNLDNAYGVEVLRGVVRYAESTDVEVVVSRMPDARVRRDQPAAWAERVVASGRRGMILVTSDLTAEELAEFRARSVSLVVIDPLNPLPGEHVSVGSTNWAGGRTAVDHLIEHGHRRIGYIGGPESAECNTARFNGYLGALRAAGIAVRDEYITGTSFGPEAGIAGLRHFMALEEPPTAVFAGSDSTAVGLIQEARRLGVRIPEDLSIVGYDGTSLSEQTVPRLTTVQQPLQEMGRTALRLVLSQAAGDDLGSHHIELATHLIERDSVATLTPAP</sequence>
<dbReference type="CDD" id="cd01392">
    <property type="entry name" value="HTH_LacI"/>
    <property type="match status" value="1"/>
</dbReference>
<dbReference type="GO" id="GO:0000976">
    <property type="term" value="F:transcription cis-regulatory region binding"/>
    <property type="evidence" value="ECO:0007669"/>
    <property type="project" value="TreeGrafter"/>
</dbReference>
<evidence type="ECO:0000256" key="2">
    <source>
        <dbReference type="ARBA" id="ARBA00023125"/>
    </source>
</evidence>
<dbReference type="RefSeq" id="WP_121648339.1">
    <property type="nucleotide sequence ID" value="NZ_RCUX01000005.1"/>
</dbReference>
<dbReference type="InterPro" id="IPR000843">
    <property type="entry name" value="HTH_LacI"/>
</dbReference>
<organism evidence="5 6">
    <name type="scientific">Mycetocola tolaasinivorans</name>
    <dbReference type="NCBI Taxonomy" id="76635"/>
    <lineage>
        <taxon>Bacteria</taxon>
        <taxon>Bacillati</taxon>
        <taxon>Actinomycetota</taxon>
        <taxon>Actinomycetes</taxon>
        <taxon>Micrococcales</taxon>
        <taxon>Microbacteriaceae</taxon>
        <taxon>Mycetocola</taxon>
    </lineage>
</organism>
<dbReference type="Gene3D" id="3.40.50.2300">
    <property type="match status" value="2"/>
</dbReference>
<keyword evidence="2" id="KW-0238">DNA-binding</keyword>
<dbReference type="PANTHER" id="PTHR30146">
    <property type="entry name" value="LACI-RELATED TRANSCRIPTIONAL REPRESSOR"/>
    <property type="match status" value="1"/>
</dbReference>
<evidence type="ECO:0000256" key="3">
    <source>
        <dbReference type="ARBA" id="ARBA00023163"/>
    </source>
</evidence>
<keyword evidence="3" id="KW-0804">Transcription</keyword>
<dbReference type="PROSITE" id="PS50932">
    <property type="entry name" value="HTH_LACI_2"/>
    <property type="match status" value="1"/>
</dbReference>
<keyword evidence="6" id="KW-1185">Reference proteome</keyword>
<dbReference type="Gene3D" id="1.10.260.40">
    <property type="entry name" value="lambda repressor-like DNA-binding domains"/>
    <property type="match status" value="1"/>
</dbReference>
<reference evidence="5 6" key="1">
    <citation type="submission" date="2018-10" db="EMBL/GenBank/DDBJ databases">
        <authorList>
            <person name="Li J."/>
        </authorList>
    </citation>
    <scope>NUCLEOTIDE SEQUENCE [LARGE SCALE GENOMIC DNA]</scope>
    <source>
        <strain evidence="5 6">IF 016277</strain>
    </source>
</reference>
<evidence type="ECO:0000313" key="6">
    <source>
        <dbReference type="Proteomes" id="UP000272503"/>
    </source>
</evidence>
<comment type="caution">
    <text evidence="5">The sequence shown here is derived from an EMBL/GenBank/DDBJ whole genome shotgun (WGS) entry which is preliminary data.</text>
</comment>
<proteinExistence type="predicted"/>
<dbReference type="Proteomes" id="UP000272503">
    <property type="component" value="Unassembled WGS sequence"/>
</dbReference>
<dbReference type="AlphaFoldDB" id="A0A3L7A7D4"/>
<dbReference type="PANTHER" id="PTHR30146:SF153">
    <property type="entry name" value="LACTOSE OPERON REPRESSOR"/>
    <property type="match status" value="1"/>
</dbReference>
<dbReference type="InterPro" id="IPR010982">
    <property type="entry name" value="Lambda_DNA-bd_dom_sf"/>
</dbReference>
<dbReference type="SMART" id="SM00354">
    <property type="entry name" value="HTH_LACI"/>
    <property type="match status" value="1"/>
</dbReference>
<dbReference type="InterPro" id="IPR046335">
    <property type="entry name" value="LacI/GalR-like_sensor"/>
</dbReference>
<protein>
    <submittedName>
        <fullName evidence="5">LacI family transcriptional regulator</fullName>
    </submittedName>
</protein>
<dbReference type="EMBL" id="RCUX01000005">
    <property type="protein sequence ID" value="RLP76054.1"/>
    <property type="molecule type" value="Genomic_DNA"/>
</dbReference>
<dbReference type="OrthoDB" id="3227375at2"/>
<evidence type="ECO:0000256" key="1">
    <source>
        <dbReference type="ARBA" id="ARBA00023015"/>
    </source>
</evidence>